<comment type="similarity">
    <text evidence="1">Belongs to the glycosyl hydrolase 13 family.</text>
</comment>
<keyword evidence="3" id="KW-0326">Glycosidase</keyword>
<feature type="domain" description="Glycosyl hydrolase family 13 catalytic" evidence="2">
    <location>
        <begin position="12"/>
        <end position="397"/>
    </location>
</feature>
<dbReference type="Pfam" id="PF00128">
    <property type="entry name" value="Alpha-amylase"/>
    <property type="match status" value="1"/>
</dbReference>
<dbReference type="InterPro" id="IPR058789">
    <property type="entry name" value="ApnL_C"/>
</dbReference>
<dbReference type="RefSeq" id="WP_197647161.1">
    <property type="nucleotide sequence ID" value="NZ_JAEACP010000023.1"/>
</dbReference>
<dbReference type="CDD" id="cd11330">
    <property type="entry name" value="AmyAc_OligoGlu"/>
    <property type="match status" value="1"/>
</dbReference>
<dbReference type="Gene3D" id="3.20.20.80">
    <property type="entry name" value="Glycosidases"/>
    <property type="match status" value="1"/>
</dbReference>
<dbReference type="PANTHER" id="PTHR10357">
    <property type="entry name" value="ALPHA-AMYLASE FAMILY MEMBER"/>
    <property type="match status" value="1"/>
</dbReference>
<evidence type="ECO:0000256" key="1">
    <source>
        <dbReference type="ARBA" id="ARBA00008061"/>
    </source>
</evidence>
<dbReference type="Proteomes" id="UP001595445">
    <property type="component" value="Unassembled WGS sequence"/>
</dbReference>
<dbReference type="Gene3D" id="3.90.400.10">
    <property type="entry name" value="Oligo-1,6-glucosidase, Domain 2"/>
    <property type="match status" value="1"/>
</dbReference>
<evidence type="ECO:0000313" key="3">
    <source>
        <dbReference type="EMBL" id="MFC3088176.1"/>
    </source>
</evidence>
<proteinExistence type="inferred from homology"/>
<dbReference type="InterPro" id="IPR006047">
    <property type="entry name" value="GH13_cat_dom"/>
</dbReference>
<dbReference type="GO" id="GO:0004558">
    <property type="term" value="F:alpha-1,4-glucosidase activity"/>
    <property type="evidence" value="ECO:0007669"/>
    <property type="project" value="UniProtKB-EC"/>
</dbReference>
<dbReference type="Pfam" id="PF25839">
    <property type="entry name" value="Apionate_lact_C"/>
    <property type="match status" value="1"/>
</dbReference>
<dbReference type="InterPro" id="IPR013780">
    <property type="entry name" value="Glyco_hydro_b"/>
</dbReference>
<keyword evidence="3" id="KW-0378">Hydrolase</keyword>
<comment type="caution">
    <text evidence="3">The sequence shown here is derived from an EMBL/GenBank/DDBJ whole genome shotgun (WGS) entry which is preliminary data.</text>
</comment>
<sequence>MQEWWRGAVTYQVYPRSFQDSNGDGVGDLPGITRRLDHLAGLGVDAVWLSPFFRSPMKDMGYDVSDYRDVDPVFGRLEDFDRLIERAHELGLKVIIDQVLSHTSDRHPAFVESRQNRLNPKADWYVWADARHDGGPPSNWLSVFGGTAWAWDARRKQYYLHNFLASQPDLNFHNPEVQDWALETLRFWLDRGVDGFRFDTVNYFFHDAKFRDNPSDYRIKPETEANPYGMQYHLFDKNQPETLPWLERVRGLLDEYGAISVGEMGESHHAIRMMNDYTAPGRLHQCYSFEMMGNDYSPGYFRAKLAEFFAGAAGGWPMWAFSNHDVPRHVSRWAAYGDTLDCLAKQAGSLLLSFEGSICLWQGEELGQTDTPLDLDELTDPQGIAFWPEPIGRDNTRTPMVWDASPQAGFSTGLPWLPVKAEQAARHVAGQAGVPGSVLEHYRAMLAFRRATPVLRTGRTRFLDLHDPVLGFVRGEGEAALLCLFNLSPVALSVTVAGAEHLDAVSFNAVLDGDRLTLGPNAAAFLPVTGEVSVRD</sequence>
<organism evidence="3 4">
    <name type="scientific">Tabrizicola soli</name>
    <dbReference type="NCBI Taxonomy" id="2185115"/>
    <lineage>
        <taxon>Bacteria</taxon>
        <taxon>Pseudomonadati</taxon>
        <taxon>Pseudomonadota</taxon>
        <taxon>Alphaproteobacteria</taxon>
        <taxon>Rhodobacterales</taxon>
        <taxon>Paracoccaceae</taxon>
        <taxon>Tabrizicola</taxon>
    </lineage>
</organism>
<dbReference type="SUPFAM" id="SSF51445">
    <property type="entry name" value="(Trans)glycosidases"/>
    <property type="match status" value="1"/>
</dbReference>
<evidence type="ECO:0000313" key="4">
    <source>
        <dbReference type="Proteomes" id="UP001595445"/>
    </source>
</evidence>
<accession>A0ABV7DYD2</accession>
<keyword evidence="4" id="KW-1185">Reference proteome</keyword>
<dbReference type="EMBL" id="JBHRSM010000050">
    <property type="protein sequence ID" value="MFC3088176.1"/>
    <property type="molecule type" value="Genomic_DNA"/>
</dbReference>
<evidence type="ECO:0000259" key="2">
    <source>
        <dbReference type="SMART" id="SM00642"/>
    </source>
</evidence>
<name>A0ABV7DYD2_9RHOB</name>
<dbReference type="PANTHER" id="PTHR10357:SF179">
    <property type="entry name" value="NEUTRAL AND BASIC AMINO ACID TRANSPORT PROTEIN RBAT"/>
    <property type="match status" value="1"/>
</dbReference>
<dbReference type="InterPro" id="IPR045857">
    <property type="entry name" value="O16G_dom_2"/>
</dbReference>
<dbReference type="Gene3D" id="2.60.40.1180">
    <property type="entry name" value="Golgi alpha-mannosidase II"/>
    <property type="match status" value="1"/>
</dbReference>
<protein>
    <submittedName>
        <fullName evidence="3">Alpha-glucosidase</fullName>
        <ecNumber evidence="3">3.2.1.20</ecNumber>
    </submittedName>
</protein>
<dbReference type="InterPro" id="IPR017853">
    <property type="entry name" value="GH"/>
</dbReference>
<dbReference type="SMART" id="SM00642">
    <property type="entry name" value="Aamy"/>
    <property type="match status" value="1"/>
</dbReference>
<gene>
    <name evidence="3" type="ORF">ACFOD6_19225</name>
</gene>
<reference evidence="4" key="1">
    <citation type="journal article" date="2019" name="Int. J. Syst. Evol. Microbiol.">
        <title>The Global Catalogue of Microorganisms (GCM) 10K type strain sequencing project: providing services to taxonomists for standard genome sequencing and annotation.</title>
        <authorList>
            <consortium name="The Broad Institute Genomics Platform"/>
            <consortium name="The Broad Institute Genome Sequencing Center for Infectious Disease"/>
            <person name="Wu L."/>
            <person name="Ma J."/>
        </authorList>
    </citation>
    <scope>NUCLEOTIDE SEQUENCE [LARGE SCALE GENOMIC DNA]</scope>
    <source>
        <strain evidence="4">KCTC 62102</strain>
    </source>
</reference>
<dbReference type="EC" id="3.2.1.20" evidence="3"/>